<gene>
    <name evidence="3" type="ORF">FH715_25000</name>
</gene>
<dbReference type="InterPro" id="IPR039261">
    <property type="entry name" value="FNR_nucleotide-bd"/>
</dbReference>
<dbReference type="OrthoDB" id="3291337at2"/>
<feature type="region of interest" description="Disordered" evidence="1">
    <location>
        <begin position="51"/>
        <end position="72"/>
    </location>
</feature>
<dbReference type="AlphaFoldDB" id="A0A5C4URE5"/>
<dbReference type="InterPro" id="IPR007037">
    <property type="entry name" value="SIP_rossman_dom"/>
</dbReference>
<dbReference type="Proteomes" id="UP000311713">
    <property type="component" value="Unassembled WGS sequence"/>
</dbReference>
<evidence type="ECO:0000259" key="2">
    <source>
        <dbReference type="PROSITE" id="PS51384"/>
    </source>
</evidence>
<dbReference type="CDD" id="cd06193">
    <property type="entry name" value="siderophore_interacting"/>
    <property type="match status" value="1"/>
</dbReference>
<dbReference type="Gene3D" id="3.40.50.80">
    <property type="entry name" value="Nucleotide-binding domain of ferredoxin-NADP reductase (FNR) module"/>
    <property type="match status" value="1"/>
</dbReference>
<dbReference type="InterPro" id="IPR039374">
    <property type="entry name" value="SIP_fam"/>
</dbReference>
<dbReference type="Pfam" id="PF04954">
    <property type="entry name" value="SIP"/>
    <property type="match status" value="1"/>
</dbReference>
<dbReference type="PANTHER" id="PTHR30157:SF0">
    <property type="entry name" value="NADPH-DEPENDENT FERRIC-CHELATE REDUCTASE"/>
    <property type="match status" value="1"/>
</dbReference>
<sequence>MTLTIHRALVTATRRLTPGMVRITLGGPDLAGYPTTGVGDEYVRVFFPAEGTHEPELPTPAERGGWSWGEEQRPAPMRTYTIRSVDAEAGTVDIDFVVHDGGIAAAWALAARPGDAVGMTSPTGLYKRPADARWQILVADAAGLPAAARLTAQTPPGVRTRVVLEVVDPRHRQPITLGDPERDAEELTVEWLYAGNGHTPSRLDTVIRDLELPDEPGYLWFAGETGVMRAVRKNLRHQRGLPNGSYSTVGYWTLRAEELRRRWDALNEETRVHLYRMWEDETRDIEEITDDYHAQLERLGL</sequence>
<reference evidence="3 4" key="1">
    <citation type="submission" date="2019-06" db="EMBL/GenBank/DDBJ databases">
        <title>Draft genome of Streptomyces sedi sp. JCM16909.</title>
        <authorList>
            <person name="Klykleung N."/>
            <person name="Tanasupawat S."/>
            <person name="Kudo T."/>
            <person name="Yuki M."/>
            <person name="Ohkuma M."/>
        </authorList>
    </citation>
    <scope>NUCLEOTIDE SEQUENCE [LARGE SCALE GENOMIC DNA]</scope>
    <source>
        <strain evidence="3 4">JCM 16909</strain>
    </source>
</reference>
<evidence type="ECO:0000313" key="4">
    <source>
        <dbReference type="Proteomes" id="UP000311713"/>
    </source>
</evidence>
<dbReference type="RefSeq" id="WP_139649185.1">
    <property type="nucleotide sequence ID" value="NZ_BAAAZS010000037.1"/>
</dbReference>
<proteinExistence type="predicted"/>
<dbReference type="PROSITE" id="PS51384">
    <property type="entry name" value="FAD_FR"/>
    <property type="match status" value="1"/>
</dbReference>
<protein>
    <submittedName>
        <fullName evidence="3">Siderophore-interacting protein</fullName>
    </submittedName>
</protein>
<accession>A0A5C4URE5</accession>
<dbReference type="InterPro" id="IPR013113">
    <property type="entry name" value="SIP_FAD-bd"/>
</dbReference>
<evidence type="ECO:0000313" key="3">
    <source>
        <dbReference type="EMBL" id="TNM26035.1"/>
    </source>
</evidence>
<name>A0A5C4URE5_9ACTN</name>
<keyword evidence="4" id="KW-1185">Reference proteome</keyword>
<dbReference type="SUPFAM" id="SSF63380">
    <property type="entry name" value="Riboflavin synthase domain-like"/>
    <property type="match status" value="1"/>
</dbReference>
<comment type="caution">
    <text evidence="3">The sequence shown here is derived from an EMBL/GenBank/DDBJ whole genome shotgun (WGS) entry which is preliminary data.</text>
</comment>
<dbReference type="InterPro" id="IPR017927">
    <property type="entry name" value="FAD-bd_FR_type"/>
</dbReference>
<evidence type="ECO:0000256" key="1">
    <source>
        <dbReference type="SAM" id="MobiDB-lite"/>
    </source>
</evidence>
<organism evidence="3 4">
    <name type="scientific">Streptomyces sedi</name>
    <dbReference type="NCBI Taxonomy" id="555059"/>
    <lineage>
        <taxon>Bacteria</taxon>
        <taxon>Bacillati</taxon>
        <taxon>Actinomycetota</taxon>
        <taxon>Actinomycetes</taxon>
        <taxon>Kitasatosporales</taxon>
        <taxon>Streptomycetaceae</taxon>
        <taxon>Streptomyces</taxon>
    </lineage>
</organism>
<dbReference type="GO" id="GO:0016491">
    <property type="term" value="F:oxidoreductase activity"/>
    <property type="evidence" value="ECO:0007669"/>
    <property type="project" value="InterPro"/>
</dbReference>
<dbReference type="Gene3D" id="2.40.30.10">
    <property type="entry name" value="Translation factors"/>
    <property type="match status" value="1"/>
</dbReference>
<feature type="domain" description="FAD-binding FR-type" evidence="2">
    <location>
        <begin position="3"/>
        <end position="129"/>
    </location>
</feature>
<dbReference type="EMBL" id="VDGT01000025">
    <property type="protein sequence ID" value="TNM26035.1"/>
    <property type="molecule type" value="Genomic_DNA"/>
</dbReference>
<dbReference type="InterPro" id="IPR017938">
    <property type="entry name" value="Riboflavin_synthase-like_b-brl"/>
</dbReference>
<dbReference type="Pfam" id="PF08021">
    <property type="entry name" value="FAD_binding_9"/>
    <property type="match status" value="1"/>
</dbReference>
<dbReference type="PANTHER" id="PTHR30157">
    <property type="entry name" value="FERRIC REDUCTASE, NADPH-DEPENDENT"/>
    <property type="match status" value="1"/>
</dbReference>